<organism evidence="20 21">
    <name type="scientific">Aetokthonos hydrillicola Thurmond2011</name>
    <dbReference type="NCBI Taxonomy" id="2712845"/>
    <lineage>
        <taxon>Bacteria</taxon>
        <taxon>Bacillati</taxon>
        <taxon>Cyanobacteriota</taxon>
        <taxon>Cyanophyceae</taxon>
        <taxon>Nostocales</taxon>
        <taxon>Hapalosiphonaceae</taxon>
        <taxon>Aetokthonos</taxon>
    </lineage>
</organism>
<dbReference type="Pfam" id="PF00512">
    <property type="entry name" value="HisKA"/>
    <property type="match status" value="1"/>
</dbReference>
<dbReference type="InterPro" id="IPR011006">
    <property type="entry name" value="CheY-like_superfamily"/>
</dbReference>
<feature type="domain" description="PAS" evidence="18">
    <location>
        <begin position="325"/>
        <end position="399"/>
    </location>
</feature>
<dbReference type="Pfam" id="PF01590">
    <property type="entry name" value="GAF"/>
    <property type="match status" value="1"/>
</dbReference>
<dbReference type="SUPFAM" id="SSF47384">
    <property type="entry name" value="Homodimeric domain of signal transducing histidine kinase"/>
    <property type="match status" value="1"/>
</dbReference>
<dbReference type="InterPro" id="IPR003018">
    <property type="entry name" value="GAF"/>
</dbReference>
<accession>A0AAP5I329</accession>
<keyword evidence="6 13" id="KW-0597">Phosphoprotein</keyword>
<evidence type="ECO:0000259" key="19">
    <source>
        <dbReference type="PROSITE" id="PS50113"/>
    </source>
</evidence>
<evidence type="ECO:0000256" key="13">
    <source>
        <dbReference type="PROSITE-ProRule" id="PRU00169"/>
    </source>
</evidence>
<dbReference type="Pfam" id="PF08447">
    <property type="entry name" value="PAS_3"/>
    <property type="match status" value="2"/>
</dbReference>
<dbReference type="SUPFAM" id="SSF55874">
    <property type="entry name" value="ATPase domain of HSP90 chaperone/DNA topoisomerase II/histidine kinase"/>
    <property type="match status" value="1"/>
</dbReference>
<dbReference type="PROSITE" id="PS50110">
    <property type="entry name" value="RESPONSE_REGULATORY"/>
    <property type="match status" value="2"/>
</dbReference>
<evidence type="ECO:0000256" key="7">
    <source>
        <dbReference type="ARBA" id="ARBA00022679"/>
    </source>
</evidence>
<feature type="domain" description="PAS" evidence="18">
    <location>
        <begin position="461"/>
        <end position="530"/>
    </location>
</feature>
<dbReference type="InterPro" id="IPR003594">
    <property type="entry name" value="HATPase_dom"/>
</dbReference>
<dbReference type="GO" id="GO:0000155">
    <property type="term" value="F:phosphorelay sensor kinase activity"/>
    <property type="evidence" value="ECO:0007669"/>
    <property type="project" value="InterPro"/>
</dbReference>
<dbReference type="SUPFAM" id="SSF52172">
    <property type="entry name" value="CheY-like"/>
    <property type="match status" value="2"/>
</dbReference>
<name>A0AAP5I329_9CYAN</name>
<dbReference type="PROSITE" id="PS50109">
    <property type="entry name" value="HIS_KIN"/>
    <property type="match status" value="1"/>
</dbReference>
<keyword evidence="21" id="KW-1185">Reference proteome</keyword>
<evidence type="ECO:0000313" key="21">
    <source>
        <dbReference type="Proteomes" id="UP000667802"/>
    </source>
</evidence>
<dbReference type="EC" id="2.7.13.3" evidence="4"/>
<feature type="domain" description="Histidine kinase" evidence="16">
    <location>
        <begin position="740"/>
        <end position="957"/>
    </location>
</feature>
<evidence type="ECO:0000256" key="9">
    <source>
        <dbReference type="ARBA" id="ARBA00022777"/>
    </source>
</evidence>
<dbReference type="CDD" id="cd17580">
    <property type="entry name" value="REC_2_DhkD-like"/>
    <property type="match status" value="1"/>
</dbReference>
<keyword evidence="12" id="KW-0472">Membrane</keyword>
<dbReference type="Gene3D" id="3.40.50.2300">
    <property type="match status" value="2"/>
</dbReference>
<dbReference type="InterPro" id="IPR005467">
    <property type="entry name" value="His_kinase_dom"/>
</dbReference>
<dbReference type="PROSITE" id="PS50046">
    <property type="entry name" value="PHYTOCHROME_2"/>
    <property type="match status" value="1"/>
</dbReference>
<dbReference type="InterPro" id="IPR035965">
    <property type="entry name" value="PAS-like_dom_sf"/>
</dbReference>
<feature type="domain" description="PAC" evidence="19">
    <location>
        <begin position="664"/>
        <end position="715"/>
    </location>
</feature>
<dbReference type="SMART" id="SM00065">
    <property type="entry name" value="GAF"/>
    <property type="match status" value="1"/>
</dbReference>
<protein>
    <recommendedName>
        <fullName evidence="4">histidine kinase</fullName>
        <ecNumber evidence="4">2.7.13.3</ecNumber>
    </recommendedName>
</protein>
<keyword evidence="8" id="KW-0547">Nucleotide-binding</keyword>
<dbReference type="PROSITE" id="PS50113">
    <property type="entry name" value="PAC"/>
    <property type="match status" value="2"/>
</dbReference>
<keyword evidence="11" id="KW-0902">Two-component regulatory system</keyword>
<dbReference type="RefSeq" id="WP_208349034.1">
    <property type="nucleotide sequence ID" value="NZ_JAALHA020000002.1"/>
</dbReference>
<dbReference type="SMART" id="SM00387">
    <property type="entry name" value="HATPase_c"/>
    <property type="match status" value="1"/>
</dbReference>
<dbReference type="InterPro" id="IPR003661">
    <property type="entry name" value="HisK_dim/P_dom"/>
</dbReference>
<feature type="domain" description="Response regulatory" evidence="17">
    <location>
        <begin position="979"/>
        <end position="1097"/>
    </location>
</feature>
<dbReference type="PANTHER" id="PTHR43547">
    <property type="entry name" value="TWO-COMPONENT HISTIDINE KINASE"/>
    <property type="match status" value="1"/>
</dbReference>
<dbReference type="SUPFAM" id="SSF55785">
    <property type="entry name" value="PYP-like sensor domain (PAS domain)"/>
    <property type="match status" value="3"/>
</dbReference>
<dbReference type="PANTHER" id="PTHR43547:SF2">
    <property type="entry name" value="HYBRID SIGNAL TRANSDUCTION HISTIDINE KINASE C"/>
    <property type="match status" value="1"/>
</dbReference>
<dbReference type="InterPro" id="IPR029016">
    <property type="entry name" value="GAF-like_dom_sf"/>
</dbReference>
<dbReference type="Pfam" id="PF00072">
    <property type="entry name" value="Response_reg"/>
    <property type="match status" value="2"/>
</dbReference>
<comment type="caution">
    <text evidence="20">The sequence shown here is derived from an EMBL/GenBank/DDBJ whole genome shotgun (WGS) entry which is preliminary data.</text>
</comment>
<dbReference type="InterPro" id="IPR016132">
    <property type="entry name" value="Phyto_chromo_attachment"/>
</dbReference>
<dbReference type="PRINTS" id="PR00344">
    <property type="entry name" value="BCTRLSENSOR"/>
</dbReference>
<dbReference type="InterPro" id="IPR001610">
    <property type="entry name" value="PAC"/>
</dbReference>
<dbReference type="InterPro" id="IPR000014">
    <property type="entry name" value="PAS"/>
</dbReference>
<feature type="modified residue" description="4-aspartylphosphate" evidence="13">
    <location>
        <position position="59"/>
    </location>
</feature>
<dbReference type="CDD" id="cd00082">
    <property type="entry name" value="HisKA"/>
    <property type="match status" value="1"/>
</dbReference>
<dbReference type="SMART" id="SM00388">
    <property type="entry name" value="HisKA"/>
    <property type="match status" value="1"/>
</dbReference>
<dbReference type="GO" id="GO:0005524">
    <property type="term" value="F:ATP binding"/>
    <property type="evidence" value="ECO:0007669"/>
    <property type="project" value="UniProtKB-KW"/>
</dbReference>
<keyword evidence="10" id="KW-0067">ATP-binding</keyword>
<feature type="domain" description="PAC" evidence="19">
    <location>
        <begin position="401"/>
        <end position="453"/>
    </location>
</feature>
<gene>
    <name evidence="20" type="ORF">G7B40_006395</name>
</gene>
<dbReference type="Gene3D" id="2.10.70.100">
    <property type="match status" value="1"/>
</dbReference>
<dbReference type="CDD" id="cd00130">
    <property type="entry name" value="PAS"/>
    <property type="match status" value="2"/>
</dbReference>
<dbReference type="GO" id="GO:0005886">
    <property type="term" value="C:plasma membrane"/>
    <property type="evidence" value="ECO:0007669"/>
    <property type="project" value="UniProtKB-SubCell"/>
</dbReference>
<dbReference type="Gene3D" id="3.30.450.20">
    <property type="entry name" value="PAS domain"/>
    <property type="match status" value="3"/>
</dbReference>
<dbReference type="Gene3D" id="1.10.287.130">
    <property type="match status" value="1"/>
</dbReference>
<dbReference type="InterPro" id="IPR000700">
    <property type="entry name" value="PAS-assoc_C"/>
</dbReference>
<evidence type="ECO:0000256" key="1">
    <source>
        <dbReference type="ARBA" id="ARBA00000085"/>
    </source>
</evidence>
<dbReference type="SMART" id="SM00086">
    <property type="entry name" value="PAC"/>
    <property type="match status" value="2"/>
</dbReference>
<evidence type="ECO:0000256" key="3">
    <source>
        <dbReference type="ARBA" id="ARBA00006402"/>
    </source>
</evidence>
<evidence type="ECO:0000256" key="12">
    <source>
        <dbReference type="ARBA" id="ARBA00023136"/>
    </source>
</evidence>
<feature type="coiled-coil region" evidence="14">
    <location>
        <begin position="308"/>
        <end position="335"/>
    </location>
</feature>
<sequence>MNRDTRTILIIDDSPEDRELYRRYLLQDGDYSYKILEASLGELGLELWQQNQPDTILLDYRLPDCDGLEFLAEMSKQTQQQCLPVIMVTGEGNEQVAVQVMKAGAQDYLVKEQITPEGLQLAVNRAIKTVRLNTQLQQHVERERLVSQMTRKIHQSLDLEEILQTTVTEVRQFLRSDRVLIFRLLPDGWGIVTNESVSSQWTSLLSTSLYDPCFNDSYLESFTQGLITAKKDIYDGSISPCHVELLENLQVRANLVVPILQDKQLWGMLIVHHCAAPRQWQPLEIDLLKELAAQVGIALQQAELYQQAQTELAERSRTEAELRKSEERFRQLAENIDAVFWVTELPERRVSYISPAYERLWGLNPQNLYDSQQTWVNLLHPEDREETERTFQQKAAEGGSFDQEYRIVLPDGRVRWVRDRCFPLQDESGRIYRLTGIAEDITDSKQAELALEASQAQLQQQLAQIEAIYQSAPIGLNVLDTELRFVRINERLAEMNGLPVEAHIGRSIRELLPELADTAEQVLRPILETGEPLLNVELEGETPAKPGVKRTWLEHFLPLKNGDQVIGISTVCAEITERKQTEQALRESEARLKLAYKATKSGLYDWDMIGGSAYVSEEYCALFGLDPSTQNVSAEQWLAFLHPDDRTPAIEEITQTVQQREDYYEDEYRILHPDGIRWLASKGQIFYDDLGNAVRMIGNVQDITDRKEAEIERDHLLEQEQLARSQAEHANRIKDEFLAILSHELRSPLNPILGWTRLLQTRKLDESRTKEALATIERNVKLQAQLIDDLLDVARILRGKLSLNAAPTSLVAVIESAIETVKTAAIAKSILIHQVLPDIGQVLGDPMRLQQIVWNLLSNAIKFTPMDGRVSIYLKRIDGHAQIKVTDTGKGINPDFLPHIFEYFRQEDSSITRQYGGLGLGLAIVRSLVEAHGGTICANSPGVGQGATFTIRLPLLSDQVQKDDSKGLKDGEVDLTGTRVLLVDDEADNRELLAFIIKEYGAQVMGVASAGEVFAIIESFKPHILVSDIGMPESDGYTLVKQVRSLQSVQGGVIPAIAITAYAREEDRQLALSAGFQEHISKPVEPKKLVEAIANLLNYH</sequence>
<dbReference type="Pfam" id="PF08448">
    <property type="entry name" value="PAS_4"/>
    <property type="match status" value="1"/>
</dbReference>
<keyword evidence="9" id="KW-0418">Kinase</keyword>
<dbReference type="InterPro" id="IPR004358">
    <property type="entry name" value="Sig_transdc_His_kin-like_C"/>
</dbReference>
<dbReference type="SMART" id="SM00448">
    <property type="entry name" value="REC"/>
    <property type="match status" value="2"/>
</dbReference>
<evidence type="ECO:0000256" key="8">
    <source>
        <dbReference type="ARBA" id="ARBA00022741"/>
    </source>
</evidence>
<comment type="similarity">
    <text evidence="3">In the N-terminal section; belongs to the phytochrome family.</text>
</comment>
<dbReference type="SUPFAM" id="SSF55781">
    <property type="entry name" value="GAF domain-like"/>
    <property type="match status" value="1"/>
</dbReference>
<dbReference type="InterPro" id="IPR001789">
    <property type="entry name" value="Sig_transdc_resp-reg_receiver"/>
</dbReference>
<dbReference type="InterPro" id="IPR036890">
    <property type="entry name" value="HATPase_C_sf"/>
</dbReference>
<dbReference type="InterPro" id="IPR013656">
    <property type="entry name" value="PAS_4"/>
</dbReference>
<keyword evidence="7" id="KW-0808">Transferase</keyword>
<keyword evidence="5" id="KW-1003">Cell membrane</keyword>
<dbReference type="Gene3D" id="3.30.565.10">
    <property type="entry name" value="Histidine kinase-like ATPase, C-terminal domain"/>
    <property type="match status" value="1"/>
</dbReference>
<feature type="domain" description="Response regulatory" evidence="17">
    <location>
        <begin position="7"/>
        <end position="126"/>
    </location>
</feature>
<feature type="modified residue" description="4-aspartylphosphate" evidence="13">
    <location>
        <position position="1028"/>
    </location>
</feature>
<evidence type="ECO:0000256" key="14">
    <source>
        <dbReference type="SAM" id="Coils"/>
    </source>
</evidence>
<evidence type="ECO:0000259" key="15">
    <source>
        <dbReference type="PROSITE" id="PS50046"/>
    </source>
</evidence>
<reference evidence="21" key="1">
    <citation type="journal article" date="2021" name="Science">
        <title>Hunting the eagle killer: A cyanobacterial neurotoxin causes vacuolar myelinopathy.</title>
        <authorList>
            <person name="Breinlinger S."/>
            <person name="Phillips T.J."/>
            <person name="Haram B.N."/>
            <person name="Mares J."/>
            <person name="Martinez Yerena J.A."/>
            <person name="Hrouzek P."/>
            <person name="Sobotka R."/>
            <person name="Henderson W.M."/>
            <person name="Schmieder P."/>
            <person name="Williams S.M."/>
            <person name="Lauderdale J.D."/>
            <person name="Wilde H.D."/>
            <person name="Gerrin W."/>
            <person name="Kust A."/>
            <person name="Washington J.W."/>
            <person name="Wagner C."/>
            <person name="Geier B."/>
            <person name="Liebeke M."/>
            <person name="Enke H."/>
            <person name="Niedermeyer T.H.J."/>
            <person name="Wilde S.B."/>
        </authorList>
    </citation>
    <scope>NUCLEOTIDE SEQUENCE [LARGE SCALE GENOMIC DNA]</scope>
    <source>
        <strain evidence="21">Thurmond2011</strain>
    </source>
</reference>
<evidence type="ECO:0000256" key="5">
    <source>
        <dbReference type="ARBA" id="ARBA00022475"/>
    </source>
</evidence>
<feature type="domain" description="PAS" evidence="18">
    <location>
        <begin position="588"/>
        <end position="660"/>
    </location>
</feature>
<dbReference type="Gene3D" id="3.30.450.40">
    <property type="match status" value="1"/>
</dbReference>
<proteinExistence type="inferred from homology"/>
<evidence type="ECO:0000256" key="10">
    <source>
        <dbReference type="ARBA" id="ARBA00022840"/>
    </source>
</evidence>
<evidence type="ECO:0000313" key="20">
    <source>
        <dbReference type="EMBL" id="MDR9894202.1"/>
    </source>
</evidence>
<dbReference type="InterPro" id="IPR013655">
    <property type="entry name" value="PAS_fold_3"/>
</dbReference>
<evidence type="ECO:0000256" key="2">
    <source>
        <dbReference type="ARBA" id="ARBA00004236"/>
    </source>
</evidence>
<dbReference type="FunFam" id="3.30.565.10:FF:000023">
    <property type="entry name" value="PAS domain-containing sensor histidine kinase"/>
    <property type="match status" value="1"/>
</dbReference>
<evidence type="ECO:0000256" key="4">
    <source>
        <dbReference type="ARBA" id="ARBA00012438"/>
    </source>
</evidence>
<dbReference type="CDD" id="cd16922">
    <property type="entry name" value="HATPase_EvgS-ArcB-TorS-like"/>
    <property type="match status" value="1"/>
</dbReference>
<dbReference type="EMBL" id="JAALHA020000002">
    <property type="protein sequence ID" value="MDR9894202.1"/>
    <property type="molecule type" value="Genomic_DNA"/>
</dbReference>
<dbReference type="AlphaFoldDB" id="A0AAP5I329"/>
<dbReference type="InterPro" id="IPR036097">
    <property type="entry name" value="HisK_dim/P_sf"/>
</dbReference>
<dbReference type="Proteomes" id="UP000667802">
    <property type="component" value="Unassembled WGS sequence"/>
</dbReference>
<dbReference type="Pfam" id="PF02518">
    <property type="entry name" value="HATPase_c"/>
    <property type="match status" value="1"/>
</dbReference>
<comment type="catalytic activity">
    <reaction evidence="1">
        <text>ATP + protein L-histidine = ADP + protein N-phospho-L-histidine.</text>
        <dbReference type="EC" id="2.7.13.3"/>
    </reaction>
</comment>
<comment type="subcellular location">
    <subcellularLocation>
        <location evidence="2">Cell membrane</location>
    </subcellularLocation>
</comment>
<feature type="domain" description="Phytochrome chromophore attachment site" evidence="15">
    <location>
        <begin position="158"/>
        <end position="294"/>
    </location>
</feature>
<dbReference type="PROSITE" id="PS50112">
    <property type="entry name" value="PAS"/>
    <property type="match status" value="3"/>
</dbReference>
<evidence type="ECO:0000259" key="18">
    <source>
        <dbReference type="PROSITE" id="PS50112"/>
    </source>
</evidence>
<evidence type="ECO:0000256" key="6">
    <source>
        <dbReference type="ARBA" id="ARBA00022553"/>
    </source>
</evidence>
<keyword evidence="14" id="KW-0175">Coiled coil</keyword>
<dbReference type="NCBIfam" id="TIGR00229">
    <property type="entry name" value="sensory_box"/>
    <property type="match status" value="3"/>
</dbReference>
<dbReference type="SMART" id="SM00091">
    <property type="entry name" value="PAS"/>
    <property type="match status" value="3"/>
</dbReference>
<evidence type="ECO:0000256" key="11">
    <source>
        <dbReference type="ARBA" id="ARBA00023012"/>
    </source>
</evidence>
<evidence type="ECO:0000259" key="17">
    <source>
        <dbReference type="PROSITE" id="PS50110"/>
    </source>
</evidence>
<evidence type="ECO:0000259" key="16">
    <source>
        <dbReference type="PROSITE" id="PS50109"/>
    </source>
</evidence>